<evidence type="ECO:0000313" key="1">
    <source>
        <dbReference type="EMBL" id="CAB4170646.1"/>
    </source>
</evidence>
<dbReference type="EMBL" id="LR797157">
    <property type="protein sequence ID" value="CAB4190026.1"/>
    <property type="molecule type" value="Genomic_DNA"/>
</dbReference>
<dbReference type="SUPFAM" id="SSF53448">
    <property type="entry name" value="Nucleotide-diphospho-sugar transferases"/>
    <property type="match status" value="1"/>
</dbReference>
<dbReference type="EMBL" id="LR797021">
    <property type="protein sequence ID" value="CAB4181787.1"/>
    <property type="molecule type" value="Genomic_DNA"/>
</dbReference>
<evidence type="ECO:0000313" key="4">
    <source>
        <dbReference type="EMBL" id="CAB4190026.1"/>
    </source>
</evidence>
<evidence type="ECO:0000313" key="5">
    <source>
        <dbReference type="EMBL" id="CAB4210527.1"/>
    </source>
</evidence>
<name>A0A6J7XF69_9CAUD</name>
<accession>A0A6J7XF69</accession>
<dbReference type="InterPro" id="IPR029044">
    <property type="entry name" value="Nucleotide-diphossugar_trans"/>
</dbReference>
<dbReference type="EMBL" id="LR797518">
    <property type="protein sequence ID" value="CAB4222730.1"/>
    <property type="molecule type" value="Genomic_DNA"/>
</dbReference>
<evidence type="ECO:0000313" key="2">
    <source>
        <dbReference type="EMBL" id="CAB4176373.1"/>
    </source>
</evidence>
<evidence type="ECO:0000313" key="7">
    <source>
        <dbReference type="EMBL" id="CAB5227752.1"/>
    </source>
</evidence>
<dbReference type="EMBL" id="LR798378">
    <property type="protein sequence ID" value="CAB5227752.1"/>
    <property type="molecule type" value="Genomic_DNA"/>
</dbReference>
<dbReference type="Gene3D" id="3.90.550.10">
    <property type="entry name" value="Spore Coat Polysaccharide Biosynthesis Protein SpsA, Chain A"/>
    <property type="match status" value="1"/>
</dbReference>
<proteinExistence type="predicted"/>
<dbReference type="EMBL" id="LR796860">
    <property type="protein sequence ID" value="CAB4170646.1"/>
    <property type="molecule type" value="Genomic_DNA"/>
</dbReference>
<gene>
    <name evidence="3" type="ORF">UFOVP1065_59</name>
    <name evidence="4" type="ORF">UFOVP1198_28</name>
    <name evidence="5" type="ORF">UFOVP1418_20</name>
    <name evidence="7" type="ORF">UFOVP1524_130</name>
    <name evidence="6" type="ORF">UFOVP1651_130</name>
    <name evidence="1" type="ORF">UFOVP908_108</name>
    <name evidence="2" type="ORF">UFOVP990_28</name>
</gene>
<reference evidence="7" key="1">
    <citation type="submission" date="2020-05" db="EMBL/GenBank/DDBJ databases">
        <authorList>
            <person name="Chiriac C."/>
            <person name="Salcher M."/>
            <person name="Ghai R."/>
            <person name="Kavagutti S V."/>
        </authorList>
    </citation>
    <scope>NUCLEOTIDE SEQUENCE</scope>
</reference>
<organism evidence="7">
    <name type="scientific">uncultured Caudovirales phage</name>
    <dbReference type="NCBI Taxonomy" id="2100421"/>
    <lineage>
        <taxon>Viruses</taxon>
        <taxon>Duplodnaviria</taxon>
        <taxon>Heunggongvirae</taxon>
        <taxon>Uroviricota</taxon>
        <taxon>Caudoviricetes</taxon>
        <taxon>Peduoviridae</taxon>
        <taxon>Maltschvirus</taxon>
        <taxon>Maltschvirus maltsch</taxon>
    </lineage>
</organism>
<evidence type="ECO:0008006" key="8">
    <source>
        <dbReference type="Google" id="ProtNLM"/>
    </source>
</evidence>
<dbReference type="EMBL" id="LR796945">
    <property type="protein sequence ID" value="CAB4176373.1"/>
    <property type="molecule type" value="Genomic_DNA"/>
</dbReference>
<sequence length="272" mass="31365">MELSINVEELRKNKLFVATPMYGGQCNGLYMKACLDLQGICQQYGLEIRFSFLFNESLITRARNYLVDEFIRSGYTHLLFIDSDILFNPQDVLALLALEKDVIGGPYPKKSINWRNVFAGAKRIIEDPNVDITKFNPGELEGLTGDYVFNPVPGTTTFRVSEPLEVMEIGTGYMLVKRQVFDKFRDEYPHLNYKPDHVGQQNFDGSRYIHAYFDTVIDPDSHRYLSEDYMFCQYWRAIGGNIWLCPWMQTQHVGTYAFQGNMPKIAELTGNL</sequence>
<protein>
    <recommendedName>
        <fullName evidence="8">Anp1</fullName>
    </recommendedName>
</protein>
<dbReference type="EMBL" id="LR797369">
    <property type="protein sequence ID" value="CAB4210527.1"/>
    <property type="molecule type" value="Genomic_DNA"/>
</dbReference>
<evidence type="ECO:0000313" key="6">
    <source>
        <dbReference type="EMBL" id="CAB4222730.1"/>
    </source>
</evidence>
<evidence type="ECO:0000313" key="3">
    <source>
        <dbReference type="EMBL" id="CAB4181787.1"/>
    </source>
</evidence>